<evidence type="ECO:0000256" key="6">
    <source>
        <dbReference type="PIRNR" id="PIRNR002889"/>
    </source>
</evidence>
<keyword evidence="9" id="KW-0282">Flagellum</keyword>
<keyword evidence="9" id="KW-0969">Cilium</keyword>
<proteinExistence type="inferred from homology"/>
<dbReference type="PANTHER" id="PTHR30435">
    <property type="entry name" value="FLAGELLAR PROTEIN"/>
    <property type="match status" value="1"/>
</dbReference>
<comment type="subunit">
    <text evidence="6">The basal body constitutes a major portion of the flagellar organelle and consists of a number of rings mounted on a central rod.</text>
</comment>
<dbReference type="AlphaFoldDB" id="A0A1H4BAI7"/>
<name>A0A1H4BAI7_ALKAM</name>
<keyword evidence="4 6" id="KW-0975">Bacterial flagellum</keyword>
<evidence type="ECO:0000256" key="1">
    <source>
        <dbReference type="ARBA" id="ARBA00004117"/>
    </source>
</evidence>
<dbReference type="GO" id="GO:0071978">
    <property type="term" value="P:bacterial-type flagellum-dependent swarming motility"/>
    <property type="evidence" value="ECO:0007669"/>
    <property type="project" value="TreeGrafter"/>
</dbReference>
<dbReference type="PROSITE" id="PS00588">
    <property type="entry name" value="FLAGELLA_BB_ROD"/>
    <property type="match status" value="1"/>
</dbReference>
<keyword evidence="9" id="KW-0966">Cell projection</keyword>
<dbReference type="NCBIfam" id="TIGR01396">
    <property type="entry name" value="FlgB"/>
    <property type="match status" value="1"/>
</dbReference>
<feature type="region of interest" description="Disordered" evidence="7">
    <location>
        <begin position="71"/>
        <end position="97"/>
    </location>
</feature>
<dbReference type="PANTHER" id="PTHR30435:SF12">
    <property type="entry name" value="FLAGELLAR BASAL BODY ROD PROTEIN FLGB"/>
    <property type="match status" value="1"/>
</dbReference>
<evidence type="ECO:0000256" key="3">
    <source>
        <dbReference type="ARBA" id="ARBA00014376"/>
    </source>
</evidence>
<comment type="subcellular location">
    <subcellularLocation>
        <location evidence="1 6">Bacterial flagellum basal body</location>
    </subcellularLocation>
</comment>
<evidence type="ECO:0000256" key="2">
    <source>
        <dbReference type="ARBA" id="ARBA00009677"/>
    </source>
</evidence>
<evidence type="ECO:0000259" key="8">
    <source>
        <dbReference type="Pfam" id="PF00460"/>
    </source>
</evidence>
<dbReference type="STRING" id="152573.SAMN04488051_103252"/>
<evidence type="ECO:0000256" key="7">
    <source>
        <dbReference type="SAM" id="MobiDB-lite"/>
    </source>
</evidence>
<accession>A0A1H4BAI7</accession>
<evidence type="ECO:0000313" key="10">
    <source>
        <dbReference type="Proteomes" id="UP000198773"/>
    </source>
</evidence>
<evidence type="ECO:0000256" key="4">
    <source>
        <dbReference type="ARBA" id="ARBA00023143"/>
    </source>
</evidence>
<dbReference type="InterPro" id="IPR019776">
    <property type="entry name" value="Flagellar_basal_body_rod_CS"/>
</dbReference>
<protein>
    <recommendedName>
        <fullName evidence="3 6">Flagellar basal body rod protein FlgB</fullName>
    </recommendedName>
</protein>
<feature type="domain" description="Flagellar basal body rod protein N-terminal" evidence="8">
    <location>
        <begin position="19"/>
        <end position="39"/>
    </location>
</feature>
<dbReference type="OrthoDB" id="9788334at2"/>
<dbReference type="InterPro" id="IPR006300">
    <property type="entry name" value="FlgB"/>
</dbReference>
<organism evidence="9 10">
    <name type="scientific">Alkalimonas amylolytica</name>
    <dbReference type="NCBI Taxonomy" id="152573"/>
    <lineage>
        <taxon>Bacteria</taxon>
        <taxon>Pseudomonadati</taxon>
        <taxon>Pseudomonadota</taxon>
        <taxon>Gammaproteobacteria</taxon>
        <taxon>Alkalimonas</taxon>
    </lineage>
</organism>
<dbReference type="GO" id="GO:0030694">
    <property type="term" value="C:bacterial-type flagellum basal body, rod"/>
    <property type="evidence" value="ECO:0007669"/>
    <property type="project" value="InterPro"/>
</dbReference>
<comment type="function">
    <text evidence="5 6">Structural component of flagellum, the bacterial motility apparatus. Part of the rod structure of flagellar basal body.</text>
</comment>
<dbReference type="InterPro" id="IPR001444">
    <property type="entry name" value="Flag_bb_rod_N"/>
</dbReference>
<gene>
    <name evidence="9" type="ORF">SAMN04488051_103252</name>
</gene>
<comment type="similarity">
    <text evidence="2 6">Belongs to the flagella basal body rod proteins family.</text>
</comment>
<dbReference type="RefSeq" id="WP_091341522.1">
    <property type="nucleotide sequence ID" value="NZ_FNRM01000003.1"/>
</dbReference>
<evidence type="ECO:0000313" key="9">
    <source>
        <dbReference type="EMBL" id="SEA44998.1"/>
    </source>
</evidence>
<evidence type="ECO:0000256" key="5">
    <source>
        <dbReference type="ARBA" id="ARBA00024934"/>
    </source>
</evidence>
<dbReference type="Proteomes" id="UP000198773">
    <property type="component" value="Unassembled WGS sequence"/>
</dbReference>
<keyword evidence="10" id="KW-1185">Reference proteome</keyword>
<sequence>MSISFKNAFGMHPEAMVIREKRTQVLAENIANADTPGFKARDIDFQQVLANAQHRQGRTAARTHEKHFAIDSSVRKEMQYRNPDQPDTGDGNSVDIHRERNLFMQNDLAYRTSLQFLDGRISSLKKAVKGQ</sequence>
<dbReference type="EMBL" id="FNRM01000003">
    <property type="protein sequence ID" value="SEA44998.1"/>
    <property type="molecule type" value="Genomic_DNA"/>
</dbReference>
<reference evidence="9 10" key="1">
    <citation type="submission" date="2016-10" db="EMBL/GenBank/DDBJ databases">
        <authorList>
            <person name="de Groot N.N."/>
        </authorList>
    </citation>
    <scope>NUCLEOTIDE SEQUENCE [LARGE SCALE GENOMIC DNA]</scope>
    <source>
        <strain evidence="9 10">CGMCC 1.3430</strain>
    </source>
</reference>
<dbReference type="Pfam" id="PF00460">
    <property type="entry name" value="Flg_bb_rod"/>
    <property type="match status" value="1"/>
</dbReference>
<dbReference type="PIRSF" id="PIRSF002889">
    <property type="entry name" value="Rod_FlgB"/>
    <property type="match status" value="1"/>
</dbReference>